<protein>
    <submittedName>
        <fullName evidence="3">P-loop containing nucleoside triphosphate hydrolase protein</fullName>
    </submittedName>
</protein>
<dbReference type="SUPFAM" id="SSF52540">
    <property type="entry name" value="P-loop containing nucleoside triphosphate hydrolases"/>
    <property type="match status" value="1"/>
</dbReference>
<dbReference type="PANTHER" id="PTHR46411">
    <property type="entry name" value="FAMILY ATPASE, PUTATIVE-RELATED"/>
    <property type="match status" value="1"/>
</dbReference>
<dbReference type="InterPro" id="IPR054289">
    <property type="entry name" value="DUF7025"/>
</dbReference>
<dbReference type="SMART" id="SM00382">
    <property type="entry name" value="AAA"/>
    <property type="match status" value="1"/>
</dbReference>
<dbReference type="Gene3D" id="3.40.50.300">
    <property type="entry name" value="P-loop containing nucleotide triphosphate hydrolases"/>
    <property type="match status" value="1"/>
</dbReference>
<feature type="compositionally biased region" description="Basic and acidic residues" evidence="1">
    <location>
        <begin position="17"/>
        <end position="28"/>
    </location>
</feature>
<feature type="compositionally biased region" description="Acidic residues" evidence="1">
    <location>
        <begin position="1"/>
        <end position="10"/>
    </location>
</feature>
<evidence type="ECO:0000313" key="4">
    <source>
        <dbReference type="Proteomes" id="UP001396898"/>
    </source>
</evidence>
<reference evidence="3 4" key="1">
    <citation type="submission" date="2023-01" db="EMBL/GenBank/DDBJ databases">
        <title>Analysis of 21 Apiospora genomes using comparative genomics revels a genus with tremendous synthesis potential of carbohydrate active enzymes and secondary metabolites.</title>
        <authorList>
            <person name="Sorensen T."/>
        </authorList>
    </citation>
    <scope>NUCLEOTIDE SEQUENCE [LARGE SCALE GENOMIC DNA]</scope>
    <source>
        <strain evidence="3 4">CBS 20057</strain>
    </source>
</reference>
<dbReference type="InterPro" id="IPR003593">
    <property type="entry name" value="AAA+_ATPase"/>
</dbReference>
<proteinExistence type="predicted"/>
<gene>
    <name evidence="3" type="ORF">PG991_006685</name>
</gene>
<name>A0ABR1RZU3_9PEZI</name>
<dbReference type="Pfam" id="PF22942">
    <property type="entry name" value="DUF7025"/>
    <property type="match status" value="1"/>
</dbReference>
<feature type="domain" description="AAA+ ATPase" evidence="2">
    <location>
        <begin position="529"/>
        <end position="656"/>
    </location>
</feature>
<accession>A0ABR1RZU3</accession>
<dbReference type="GO" id="GO:0016787">
    <property type="term" value="F:hydrolase activity"/>
    <property type="evidence" value="ECO:0007669"/>
    <property type="project" value="UniProtKB-KW"/>
</dbReference>
<dbReference type="InterPro" id="IPR003959">
    <property type="entry name" value="ATPase_AAA_core"/>
</dbReference>
<feature type="region of interest" description="Disordered" evidence="1">
    <location>
        <begin position="1"/>
        <end position="44"/>
    </location>
</feature>
<dbReference type="InterPro" id="IPR056599">
    <property type="entry name" value="AAA_lid_fung"/>
</dbReference>
<sequence>MAPGIVEDEVPNGTAEVAHRPKDDKNQPSDKTTSAADIATNGHAHAEEQHQRCCCCCQLRSKEAVKDKTEDKKETSKDSKDKEQKEDENDKKDGDEEMKEAQDETMKCEIKHLDRKYDDKDEAFFAERKDDIEKPEQKDWWRLYAFCIVRHFDSDGDLDDTRLYVNPLPLRKLVYDVIGNYPCEPIDVEDVQISAPYHCLFHYRKELETEGTSRFEAAGDSESLKQLTMLMDWIKKHFELEITAYERCVTNQVKAIAFDRLWTLFRPGTLVHAKMLNSPRAFRVWDHWDDDDYGEDEADGLVLRVEYIDYDGEDLGTRSMELFLPKYTGTREVSELSTMPLDLMEDAAEEREVLLKRGKLMEGYIGQHFLQYNGVGLKRESCGIQRLHVNSRVMIDCKTFNEERPNHSFTVKELPPADEETAARRAEQRALRRHAADITLKGGEKEKEELRPLTDEEAIIATPLVRGYAFSNKEFLEFFVEDLSEIKWNTKCFDELVLDAGTKRTVQALVSMHSTRQSSFDDIVKGKGQGLVCVLHGPPGVGKTLTAECVAEFVQRPLYMVSSGDLGIDASNLDRSLARIMRMTSTWRAVLLIDEADVFLEERSPQNLHRNAMVSVFLRLLEYFAGILFLTTNRVASFDEAFKSRIHIPIRYTNLSQESRLQIWRNFLARVPRSEFEAQAADEDAANTNVERKALVSEKDLAKLAEHDLNGRQIKNVIKAAESLAAFEGKPLNMEQLQEVTKIQARFEADLSNLSGIDYTAPGATRKDAEQRQMFL</sequence>
<keyword evidence="3" id="KW-0378">Hydrolase</keyword>
<dbReference type="Proteomes" id="UP001396898">
    <property type="component" value="Unassembled WGS sequence"/>
</dbReference>
<evidence type="ECO:0000256" key="1">
    <source>
        <dbReference type="SAM" id="MobiDB-lite"/>
    </source>
</evidence>
<dbReference type="CDD" id="cd19481">
    <property type="entry name" value="RecA-like_protease"/>
    <property type="match status" value="1"/>
</dbReference>
<organism evidence="3 4">
    <name type="scientific">Apiospora marii</name>
    <dbReference type="NCBI Taxonomy" id="335849"/>
    <lineage>
        <taxon>Eukaryota</taxon>
        <taxon>Fungi</taxon>
        <taxon>Dikarya</taxon>
        <taxon>Ascomycota</taxon>
        <taxon>Pezizomycotina</taxon>
        <taxon>Sordariomycetes</taxon>
        <taxon>Xylariomycetidae</taxon>
        <taxon>Amphisphaeriales</taxon>
        <taxon>Apiosporaceae</taxon>
        <taxon>Apiospora</taxon>
    </lineage>
</organism>
<dbReference type="Pfam" id="PF23232">
    <property type="entry name" value="AAA_lid_13"/>
    <property type="match status" value="1"/>
</dbReference>
<evidence type="ECO:0000259" key="2">
    <source>
        <dbReference type="SMART" id="SM00382"/>
    </source>
</evidence>
<feature type="region of interest" description="Disordered" evidence="1">
    <location>
        <begin position="64"/>
        <end position="105"/>
    </location>
</feature>
<dbReference type="Pfam" id="PF00004">
    <property type="entry name" value="AAA"/>
    <property type="match status" value="1"/>
</dbReference>
<dbReference type="PANTHER" id="PTHR46411:SF2">
    <property type="entry name" value="AAA+ ATPASE DOMAIN-CONTAINING PROTEIN"/>
    <property type="match status" value="1"/>
</dbReference>
<evidence type="ECO:0000313" key="3">
    <source>
        <dbReference type="EMBL" id="KAK8023446.1"/>
    </source>
</evidence>
<dbReference type="EMBL" id="JAQQWI010000008">
    <property type="protein sequence ID" value="KAK8023446.1"/>
    <property type="molecule type" value="Genomic_DNA"/>
</dbReference>
<keyword evidence="4" id="KW-1185">Reference proteome</keyword>
<comment type="caution">
    <text evidence="3">The sequence shown here is derived from an EMBL/GenBank/DDBJ whole genome shotgun (WGS) entry which is preliminary data.</text>
</comment>
<dbReference type="InterPro" id="IPR027417">
    <property type="entry name" value="P-loop_NTPase"/>
</dbReference>